<evidence type="ECO:0000313" key="2">
    <source>
        <dbReference type="Proteomes" id="UP000001203"/>
    </source>
</evidence>
<dbReference type="HOGENOM" id="CLU_557499_0_0_3"/>
<dbReference type="KEGG" id="cyt:cce_1054"/>
<name>B1WTT9_CROS5</name>
<reference evidence="1 2" key="1">
    <citation type="journal article" date="2008" name="Proc. Natl. Acad. Sci. U.S.A.">
        <title>The genome of Cyanothece 51142, a unicellular diazotrophic cyanobacterium important in the marine nitrogen cycle.</title>
        <authorList>
            <person name="Welsh E.A."/>
            <person name="Liberton M."/>
            <person name="Stoeckel J."/>
            <person name="Loh T."/>
            <person name="Elvitigala T."/>
            <person name="Wang C."/>
            <person name="Wollam A."/>
            <person name="Fulton R.S."/>
            <person name="Clifton S.W."/>
            <person name="Jacobs J.M."/>
            <person name="Aurora R."/>
            <person name="Ghosh B.K."/>
            <person name="Sherman L.A."/>
            <person name="Smith R.D."/>
            <person name="Wilson R.K."/>
            <person name="Pakrasi H.B."/>
        </authorList>
    </citation>
    <scope>NUCLEOTIDE SEQUENCE [LARGE SCALE GENOMIC DNA]</scope>
    <source>
        <strain evidence="2">ATCC 51142 / BH68</strain>
    </source>
</reference>
<dbReference type="AlphaFoldDB" id="B1WTT9"/>
<sequence>MTWKTWRKSMITRRINLDVASVEHPLINRMFGEDLIIDFDSSYHPIPEWRNIPVGYDMIIQFRDDLLSRYLRRNISLGRGEYFVDYSPESLEPSTINVINDLTPQGETTPVFIQGTGIYFHEIAFEPYQIKFQLQQGTVKPNLGTEGQVVVEWDLNSLIVFRETSDSLEFRRRQEDTRITIEPITQEIKFATNSLRVTAELTLESEIEKYHVWGSLDFRDSTFSLEQDEPLAQTYFGFLIDTLNAALSSKIVVTPQVVIPGYYAGRQVNVDLGRMFSYRVVTKGNQPRDKILHICLSFDREVDVTNLDLVRPFSGEDNYAIYQHENLVLKILRAKWNLLFERDREILIDTELPLIRERREVSGRGRFRLKFQQLRQADFATTLRRPDFIRVLIIAENELLQAWDEFDRELDVNDLGVVPKGEEALGIMYFPFRQPITDPTNINRFINRLFTNLLRQMYTPFHGRDISRLSRINGYLSKPLQAIFITGNL</sequence>
<organism evidence="1 2">
    <name type="scientific">Crocosphaera subtropica (strain ATCC 51142 / BH68)</name>
    <name type="common">Cyanothece sp. (strain ATCC 51142)</name>
    <dbReference type="NCBI Taxonomy" id="43989"/>
    <lineage>
        <taxon>Bacteria</taxon>
        <taxon>Bacillati</taxon>
        <taxon>Cyanobacteriota</taxon>
        <taxon>Cyanophyceae</taxon>
        <taxon>Oscillatoriophycideae</taxon>
        <taxon>Chroococcales</taxon>
        <taxon>Aphanothecaceae</taxon>
        <taxon>Crocosphaera</taxon>
        <taxon>Crocosphaera subtropica</taxon>
    </lineage>
</organism>
<proteinExistence type="predicted"/>
<protein>
    <submittedName>
        <fullName evidence="1">Uncharacterized protein</fullName>
    </submittedName>
</protein>
<dbReference type="EMBL" id="CP000806">
    <property type="protein sequence ID" value="ACB50405.1"/>
    <property type="molecule type" value="Genomic_DNA"/>
</dbReference>
<dbReference type="STRING" id="43989.cce_1054"/>
<evidence type="ECO:0000313" key="1">
    <source>
        <dbReference type="EMBL" id="ACB50405.1"/>
    </source>
</evidence>
<dbReference type="Proteomes" id="UP000001203">
    <property type="component" value="Chromosome circular"/>
</dbReference>
<keyword evidence="2" id="KW-1185">Reference proteome</keyword>
<gene>
    <name evidence="1" type="ordered locus">cce_1054</name>
</gene>
<accession>B1WTT9</accession>